<dbReference type="Proteomes" id="UP000823775">
    <property type="component" value="Unassembled WGS sequence"/>
</dbReference>
<comment type="caution">
    <text evidence="1">The sequence shown here is derived from an EMBL/GenBank/DDBJ whole genome shotgun (WGS) entry which is preliminary data.</text>
</comment>
<gene>
    <name evidence="1" type="ORF">HAX54_034562</name>
</gene>
<proteinExistence type="predicted"/>
<evidence type="ECO:0000313" key="1">
    <source>
        <dbReference type="EMBL" id="MCD7457225.1"/>
    </source>
</evidence>
<reference evidence="1 2" key="1">
    <citation type="journal article" date="2021" name="BMC Genomics">
        <title>Datura genome reveals duplications of psychoactive alkaloid biosynthetic genes and high mutation rate following tissue culture.</title>
        <authorList>
            <person name="Rajewski A."/>
            <person name="Carter-House D."/>
            <person name="Stajich J."/>
            <person name="Litt A."/>
        </authorList>
    </citation>
    <scope>NUCLEOTIDE SEQUENCE [LARGE SCALE GENOMIC DNA]</scope>
    <source>
        <strain evidence="1">AR-01</strain>
    </source>
</reference>
<organism evidence="1 2">
    <name type="scientific">Datura stramonium</name>
    <name type="common">Jimsonweed</name>
    <name type="synonym">Common thornapple</name>
    <dbReference type="NCBI Taxonomy" id="4076"/>
    <lineage>
        <taxon>Eukaryota</taxon>
        <taxon>Viridiplantae</taxon>
        <taxon>Streptophyta</taxon>
        <taxon>Embryophyta</taxon>
        <taxon>Tracheophyta</taxon>
        <taxon>Spermatophyta</taxon>
        <taxon>Magnoliopsida</taxon>
        <taxon>eudicotyledons</taxon>
        <taxon>Gunneridae</taxon>
        <taxon>Pentapetalae</taxon>
        <taxon>asterids</taxon>
        <taxon>lamiids</taxon>
        <taxon>Solanales</taxon>
        <taxon>Solanaceae</taxon>
        <taxon>Solanoideae</taxon>
        <taxon>Datureae</taxon>
        <taxon>Datura</taxon>
    </lineage>
</organism>
<keyword evidence="2" id="KW-1185">Reference proteome</keyword>
<dbReference type="EMBL" id="JACEIK010000447">
    <property type="protein sequence ID" value="MCD7457225.1"/>
    <property type="molecule type" value="Genomic_DNA"/>
</dbReference>
<evidence type="ECO:0000313" key="2">
    <source>
        <dbReference type="Proteomes" id="UP000823775"/>
    </source>
</evidence>
<feature type="non-terminal residue" evidence="1">
    <location>
        <position position="1"/>
    </location>
</feature>
<protein>
    <submittedName>
        <fullName evidence="1">Uncharacterized protein</fullName>
    </submittedName>
</protein>
<sequence>TQPQKLISPSSLKYQWIYSKVSGSRRAVDSPASDVSSSDTDCFLAILFFFWITLRQC</sequence>
<name>A0ABS8SEJ5_DATST</name>
<accession>A0ABS8SEJ5</accession>